<feature type="domain" description="Acyl-CoA dehydrogenase/oxidase N-terminal" evidence="7">
    <location>
        <begin position="15"/>
        <end position="122"/>
    </location>
</feature>
<protein>
    <submittedName>
        <fullName evidence="8">Acyl-CoA dehydrogenase</fullName>
    </submittedName>
</protein>
<evidence type="ECO:0000256" key="2">
    <source>
        <dbReference type="ARBA" id="ARBA00009347"/>
    </source>
</evidence>
<dbReference type="Gene3D" id="2.40.110.10">
    <property type="entry name" value="Butyryl-CoA Dehydrogenase, subunit A, domain 2"/>
    <property type="match status" value="1"/>
</dbReference>
<comment type="cofactor">
    <cofactor evidence="1">
        <name>FAD</name>
        <dbReference type="ChEBI" id="CHEBI:57692"/>
    </cofactor>
</comment>
<evidence type="ECO:0000259" key="7">
    <source>
        <dbReference type="Pfam" id="PF02771"/>
    </source>
</evidence>
<dbReference type="InterPro" id="IPR006091">
    <property type="entry name" value="Acyl-CoA_Oxase/DH_mid-dom"/>
</dbReference>
<dbReference type="PANTHER" id="PTHR43884">
    <property type="entry name" value="ACYL-COA DEHYDROGENASE"/>
    <property type="match status" value="1"/>
</dbReference>
<dbReference type="Gene3D" id="1.10.540.10">
    <property type="entry name" value="Acyl-CoA dehydrogenase/oxidase, N-terminal domain"/>
    <property type="match status" value="1"/>
</dbReference>
<dbReference type="Pfam" id="PF02771">
    <property type="entry name" value="Acyl-CoA_dh_N"/>
    <property type="match status" value="1"/>
</dbReference>
<evidence type="ECO:0000256" key="3">
    <source>
        <dbReference type="ARBA" id="ARBA00022630"/>
    </source>
</evidence>
<feature type="domain" description="Acyl-CoA oxidase/dehydrogenase middle" evidence="6">
    <location>
        <begin position="129"/>
        <end position="220"/>
    </location>
</feature>
<sequence length="399" mass="42644">MFFAQIDQLLSSRELELVHRTREFCDGAFSLELQRSFIKGAPFSADWIAQWAELGMLGLQVPRELGGQGATFACKVRIAQELALHGFGAAFALNNLQGSVTRLARHGTGEQRSRLLEKMLKGRILGAPVMTEPTGGSDLGALRTTATKVDGGWLLDGSKAWITNGTLINCPLVLARVGEQPGAAGIASFLVPIATDATTVERIAINAPGARSFRSAALHFRGHFVPDWCLFNAAGEAFKFSLASINAARVHVAAMCVATLYASLCEAVQYCGERVAFGKNLLAHQGLRWELAEVSTRLEAASALVAHAVALAQNSGLTPGLAAQAKKFAIDTAVWGIEQCIRATGAVGATHELRLAMHYEEVRLAAFADGTNEILQDRIGRGLQAAYTPEAIQPKEVLP</sequence>
<dbReference type="InterPro" id="IPR046373">
    <property type="entry name" value="Acyl-CoA_Oxase/DH_mid-dom_sf"/>
</dbReference>
<dbReference type="SUPFAM" id="SSF56645">
    <property type="entry name" value="Acyl-CoA dehydrogenase NM domain-like"/>
    <property type="match status" value="1"/>
</dbReference>
<dbReference type="Pfam" id="PF00441">
    <property type="entry name" value="Acyl-CoA_dh_1"/>
    <property type="match status" value="1"/>
</dbReference>
<dbReference type="GO" id="GO:0050660">
    <property type="term" value="F:flavin adenine dinucleotide binding"/>
    <property type="evidence" value="ECO:0007669"/>
    <property type="project" value="InterPro"/>
</dbReference>
<dbReference type="GO" id="GO:0003995">
    <property type="term" value="F:acyl-CoA dehydrogenase activity"/>
    <property type="evidence" value="ECO:0007669"/>
    <property type="project" value="TreeGrafter"/>
</dbReference>
<dbReference type="SUPFAM" id="SSF47203">
    <property type="entry name" value="Acyl-CoA dehydrogenase C-terminal domain-like"/>
    <property type="match status" value="1"/>
</dbReference>
<dbReference type="PANTHER" id="PTHR43884:SF12">
    <property type="entry name" value="ISOVALERYL-COA DEHYDROGENASE, MITOCHONDRIAL-RELATED"/>
    <property type="match status" value="1"/>
</dbReference>
<dbReference type="EMBL" id="NJIH01000001">
    <property type="protein sequence ID" value="OWT66380.1"/>
    <property type="molecule type" value="Genomic_DNA"/>
</dbReference>
<dbReference type="AlphaFoldDB" id="A0A225N2Q4"/>
<evidence type="ECO:0000256" key="1">
    <source>
        <dbReference type="ARBA" id="ARBA00001974"/>
    </source>
</evidence>
<keyword evidence="4" id="KW-0274">FAD</keyword>
<dbReference type="Gene3D" id="1.20.140.10">
    <property type="entry name" value="Butyryl-CoA Dehydrogenase, subunit A, domain 3"/>
    <property type="match status" value="1"/>
</dbReference>
<keyword evidence="3" id="KW-0285">Flavoprotein</keyword>
<proteinExistence type="inferred from homology"/>
<dbReference type="InterPro" id="IPR037069">
    <property type="entry name" value="AcylCoA_DH/ox_N_sf"/>
</dbReference>
<dbReference type="InterPro" id="IPR009075">
    <property type="entry name" value="AcylCo_DH/oxidase_C"/>
</dbReference>
<evidence type="ECO:0000313" key="8">
    <source>
        <dbReference type="EMBL" id="OWT66380.1"/>
    </source>
</evidence>
<name>A0A225N2Q4_9BURK</name>
<organism evidence="8 9">
    <name type="scientific">Candidimonas nitroreducens</name>
    <dbReference type="NCBI Taxonomy" id="683354"/>
    <lineage>
        <taxon>Bacteria</taxon>
        <taxon>Pseudomonadati</taxon>
        <taxon>Pseudomonadota</taxon>
        <taxon>Betaproteobacteria</taxon>
        <taxon>Burkholderiales</taxon>
        <taxon>Alcaligenaceae</taxon>
        <taxon>Candidimonas</taxon>
    </lineage>
</organism>
<evidence type="ECO:0000259" key="6">
    <source>
        <dbReference type="Pfam" id="PF02770"/>
    </source>
</evidence>
<feature type="domain" description="Acyl-CoA dehydrogenase/oxidase C-terminal" evidence="5">
    <location>
        <begin position="239"/>
        <end position="383"/>
    </location>
</feature>
<evidence type="ECO:0000256" key="4">
    <source>
        <dbReference type="ARBA" id="ARBA00022827"/>
    </source>
</evidence>
<accession>A0A225N2Q4</accession>
<dbReference type="RefSeq" id="WP_088601506.1">
    <property type="nucleotide sequence ID" value="NZ_NJIH01000001.1"/>
</dbReference>
<comment type="caution">
    <text evidence="8">The sequence shown here is derived from an EMBL/GenBank/DDBJ whole genome shotgun (WGS) entry which is preliminary data.</text>
</comment>
<dbReference type="InterPro" id="IPR013786">
    <property type="entry name" value="AcylCoA_DH/ox_N"/>
</dbReference>
<dbReference type="InterPro" id="IPR009100">
    <property type="entry name" value="AcylCoA_DH/oxidase_NM_dom_sf"/>
</dbReference>
<keyword evidence="9" id="KW-1185">Reference proteome</keyword>
<dbReference type="Pfam" id="PF02770">
    <property type="entry name" value="Acyl-CoA_dh_M"/>
    <property type="match status" value="1"/>
</dbReference>
<evidence type="ECO:0000313" key="9">
    <source>
        <dbReference type="Proteomes" id="UP000214603"/>
    </source>
</evidence>
<evidence type="ECO:0000259" key="5">
    <source>
        <dbReference type="Pfam" id="PF00441"/>
    </source>
</evidence>
<reference evidence="9" key="1">
    <citation type="submission" date="2017-06" db="EMBL/GenBank/DDBJ databases">
        <title>Herbaspirillum phytohormonus sp. nov., isolated from the root nodule of Robinia pseudoacacia in lead-zinc mine.</title>
        <authorList>
            <person name="Fan M."/>
            <person name="Lin Y."/>
        </authorList>
    </citation>
    <scope>NUCLEOTIDE SEQUENCE [LARGE SCALE GENOMIC DNA]</scope>
    <source>
        <strain evidence="9">SC-089</strain>
    </source>
</reference>
<dbReference type="OrthoDB" id="2769798at2"/>
<gene>
    <name evidence="8" type="ORF">CEY11_01205</name>
</gene>
<dbReference type="Proteomes" id="UP000214603">
    <property type="component" value="Unassembled WGS sequence"/>
</dbReference>
<comment type="similarity">
    <text evidence="2">Belongs to the acyl-CoA dehydrogenase family.</text>
</comment>
<dbReference type="InterPro" id="IPR036250">
    <property type="entry name" value="AcylCo_DH-like_C"/>
</dbReference>